<evidence type="ECO:0000256" key="12">
    <source>
        <dbReference type="PIRSR" id="PIRSR602401-1"/>
    </source>
</evidence>
<dbReference type="Gramene" id="rna-AYBTSS11_LOCUS21205">
    <property type="protein sequence ID" value="CAJ1967483.1"/>
    <property type="gene ID" value="gene-AYBTSS11_LOCUS21205"/>
</dbReference>
<keyword evidence="8 13" id="KW-0560">Oxidoreductase</keyword>
<gene>
    <name evidence="15" type="ORF">AYBTSS11_LOCUS21205</name>
</gene>
<protein>
    <submittedName>
        <fullName evidence="15">Uncharacterized protein</fullName>
    </submittedName>
</protein>
<evidence type="ECO:0000256" key="1">
    <source>
        <dbReference type="ARBA" id="ARBA00001971"/>
    </source>
</evidence>
<dbReference type="PANTHER" id="PTHR47944">
    <property type="entry name" value="CYTOCHROME P450 98A9"/>
    <property type="match status" value="1"/>
</dbReference>
<dbReference type="GO" id="GO:0016020">
    <property type="term" value="C:membrane"/>
    <property type="evidence" value="ECO:0007669"/>
    <property type="project" value="UniProtKB-SubCell"/>
</dbReference>
<proteinExistence type="inferred from homology"/>
<evidence type="ECO:0000256" key="9">
    <source>
        <dbReference type="ARBA" id="ARBA00023004"/>
    </source>
</evidence>
<evidence type="ECO:0000256" key="14">
    <source>
        <dbReference type="SAM" id="Phobius"/>
    </source>
</evidence>
<keyword evidence="4 12" id="KW-0349">Heme</keyword>
<dbReference type="Pfam" id="PF00067">
    <property type="entry name" value="p450"/>
    <property type="match status" value="1"/>
</dbReference>
<feature type="transmembrane region" description="Helical" evidence="14">
    <location>
        <begin position="16"/>
        <end position="35"/>
    </location>
</feature>
<dbReference type="InterPro" id="IPR001128">
    <property type="entry name" value="Cyt_P450"/>
</dbReference>
<keyword evidence="11 14" id="KW-0472">Membrane</keyword>
<evidence type="ECO:0000256" key="4">
    <source>
        <dbReference type="ARBA" id="ARBA00022617"/>
    </source>
</evidence>
<evidence type="ECO:0000256" key="11">
    <source>
        <dbReference type="ARBA" id="ARBA00023136"/>
    </source>
</evidence>
<dbReference type="GO" id="GO:0020037">
    <property type="term" value="F:heme binding"/>
    <property type="evidence" value="ECO:0007669"/>
    <property type="project" value="InterPro"/>
</dbReference>
<keyword evidence="10 13" id="KW-0503">Monooxygenase</keyword>
<keyword evidence="16" id="KW-1185">Reference proteome</keyword>
<evidence type="ECO:0000256" key="7">
    <source>
        <dbReference type="ARBA" id="ARBA00022989"/>
    </source>
</evidence>
<dbReference type="GO" id="GO:0005506">
    <property type="term" value="F:iron ion binding"/>
    <property type="evidence" value="ECO:0007669"/>
    <property type="project" value="InterPro"/>
</dbReference>
<sequence length="517" mass="59173">MFQNLRAVMAETQTQTYLQLFFLWLLLTIVVRVILVSTRRQLRRPPGPPSLPVVGHLHLISALPHRSFHELSTRYGPIMQIFLGSVSCVVISCPELAKEFLKTNEGSFLNRFISEAVHHLSYGSNGFLFAPYGKFWKFMKKICMSELLGGRTLDQFLHVREQETLRFLRALRTKGEARESVNVSGELLTLTNSIISRMVLGRTCCESDGEVEEVRRMVEDTAELAGKFNLADFVWVCKGLDLQRMKKRLVEILQRFDGMMERVIREHEEERERRKERGEEGERVGDLLDILLEIHQDETREMKLSIENVKAFILDIFMAGTDTSAITMEWALAELIRNPNVMEKAREEIGSVTGNNSRIIQESDLGNLPYMRAIVKETLRLHPTSPFIGRESSESSKVCGYDIPAKTLLFVNLWSMGRDPKLWEKPLEFRPERFMGEEKQFDVRGQNFQLMPFGSGRRVCPGASLALQVIPSNLAAMVQCFEWKVEGSISMEEKPAMTLPRAHPLVCVPVPRFSLSF</sequence>
<keyword evidence="6 12" id="KW-0479">Metal-binding</keyword>
<keyword evidence="9 12" id="KW-0408">Iron</keyword>
<dbReference type="Proteomes" id="UP001189624">
    <property type="component" value="Chromosome 7"/>
</dbReference>
<organism evidence="15 16">
    <name type="scientific">Sphenostylis stenocarpa</name>
    <dbReference type="NCBI Taxonomy" id="92480"/>
    <lineage>
        <taxon>Eukaryota</taxon>
        <taxon>Viridiplantae</taxon>
        <taxon>Streptophyta</taxon>
        <taxon>Embryophyta</taxon>
        <taxon>Tracheophyta</taxon>
        <taxon>Spermatophyta</taxon>
        <taxon>Magnoliopsida</taxon>
        <taxon>eudicotyledons</taxon>
        <taxon>Gunneridae</taxon>
        <taxon>Pentapetalae</taxon>
        <taxon>rosids</taxon>
        <taxon>fabids</taxon>
        <taxon>Fabales</taxon>
        <taxon>Fabaceae</taxon>
        <taxon>Papilionoideae</taxon>
        <taxon>50 kb inversion clade</taxon>
        <taxon>NPAAA clade</taxon>
        <taxon>indigoferoid/millettioid clade</taxon>
        <taxon>Phaseoleae</taxon>
        <taxon>Sphenostylis</taxon>
    </lineage>
</organism>
<dbReference type="PRINTS" id="PR00463">
    <property type="entry name" value="EP450I"/>
</dbReference>
<dbReference type="GO" id="GO:0016705">
    <property type="term" value="F:oxidoreductase activity, acting on paired donors, with incorporation or reduction of molecular oxygen"/>
    <property type="evidence" value="ECO:0007669"/>
    <property type="project" value="InterPro"/>
</dbReference>
<evidence type="ECO:0000256" key="3">
    <source>
        <dbReference type="ARBA" id="ARBA00010617"/>
    </source>
</evidence>
<evidence type="ECO:0000256" key="2">
    <source>
        <dbReference type="ARBA" id="ARBA00004167"/>
    </source>
</evidence>
<dbReference type="CDD" id="cd20655">
    <property type="entry name" value="CYP93"/>
    <property type="match status" value="1"/>
</dbReference>
<dbReference type="SUPFAM" id="SSF48264">
    <property type="entry name" value="Cytochrome P450"/>
    <property type="match status" value="1"/>
</dbReference>
<evidence type="ECO:0000256" key="8">
    <source>
        <dbReference type="ARBA" id="ARBA00023002"/>
    </source>
</evidence>
<dbReference type="InterPro" id="IPR017972">
    <property type="entry name" value="Cyt_P450_CS"/>
</dbReference>
<keyword evidence="7 14" id="KW-1133">Transmembrane helix</keyword>
<dbReference type="PROSITE" id="PS00086">
    <property type="entry name" value="CYTOCHROME_P450"/>
    <property type="match status" value="1"/>
</dbReference>
<dbReference type="InterPro" id="IPR036396">
    <property type="entry name" value="Cyt_P450_sf"/>
</dbReference>
<feature type="binding site" description="axial binding residue" evidence="12">
    <location>
        <position position="460"/>
    </location>
    <ligand>
        <name>heme</name>
        <dbReference type="ChEBI" id="CHEBI:30413"/>
    </ligand>
    <ligandPart>
        <name>Fe</name>
        <dbReference type="ChEBI" id="CHEBI:18248"/>
    </ligandPart>
</feature>
<dbReference type="AlphaFoldDB" id="A0AA86SN57"/>
<evidence type="ECO:0000313" key="15">
    <source>
        <dbReference type="EMBL" id="CAJ1967483.1"/>
    </source>
</evidence>
<dbReference type="PRINTS" id="PR00385">
    <property type="entry name" value="P450"/>
</dbReference>
<keyword evidence="5 14" id="KW-0812">Transmembrane</keyword>
<comment type="similarity">
    <text evidence="3 13">Belongs to the cytochrome P450 family.</text>
</comment>
<comment type="cofactor">
    <cofactor evidence="1 12">
        <name>heme</name>
        <dbReference type="ChEBI" id="CHEBI:30413"/>
    </cofactor>
</comment>
<comment type="subcellular location">
    <subcellularLocation>
        <location evidence="2">Membrane</location>
        <topology evidence="2">Single-pass membrane protein</topology>
    </subcellularLocation>
</comment>
<evidence type="ECO:0000313" key="16">
    <source>
        <dbReference type="Proteomes" id="UP001189624"/>
    </source>
</evidence>
<dbReference type="InterPro" id="IPR002401">
    <property type="entry name" value="Cyt_P450_E_grp-I"/>
</dbReference>
<evidence type="ECO:0000256" key="6">
    <source>
        <dbReference type="ARBA" id="ARBA00022723"/>
    </source>
</evidence>
<dbReference type="EMBL" id="OY731404">
    <property type="protein sequence ID" value="CAJ1967483.1"/>
    <property type="molecule type" value="Genomic_DNA"/>
</dbReference>
<dbReference type="Gene3D" id="1.10.630.10">
    <property type="entry name" value="Cytochrome P450"/>
    <property type="match status" value="1"/>
</dbReference>
<dbReference type="GO" id="GO:0004497">
    <property type="term" value="F:monooxygenase activity"/>
    <property type="evidence" value="ECO:0007669"/>
    <property type="project" value="UniProtKB-KW"/>
</dbReference>
<accession>A0AA86SN57</accession>
<evidence type="ECO:0000256" key="13">
    <source>
        <dbReference type="RuleBase" id="RU000461"/>
    </source>
</evidence>
<name>A0AA86SN57_9FABA</name>
<dbReference type="FunFam" id="1.10.630.10:FF:000019">
    <property type="entry name" value="Cytochrome P450 family protein"/>
    <property type="match status" value="1"/>
</dbReference>
<reference evidence="15" key="1">
    <citation type="submission" date="2023-10" db="EMBL/GenBank/DDBJ databases">
        <authorList>
            <person name="Domelevo Entfellner J.-B."/>
        </authorList>
    </citation>
    <scope>NUCLEOTIDE SEQUENCE</scope>
</reference>
<evidence type="ECO:0000256" key="10">
    <source>
        <dbReference type="ARBA" id="ARBA00023033"/>
    </source>
</evidence>
<evidence type="ECO:0000256" key="5">
    <source>
        <dbReference type="ARBA" id="ARBA00022692"/>
    </source>
</evidence>
<dbReference type="PANTHER" id="PTHR47944:SF17">
    <property type="entry name" value="3,9-DIHYDROXYPTEROCARPAN 6A-MONOOXYGENASE"/>
    <property type="match status" value="1"/>
</dbReference>